<name>A0A645ILB2_9ZZZZ</name>
<dbReference type="EMBL" id="VSSQ01116938">
    <property type="protein sequence ID" value="MPN51632.1"/>
    <property type="molecule type" value="Genomic_DNA"/>
</dbReference>
<comment type="caution">
    <text evidence="2">The sequence shown here is derived from an EMBL/GenBank/DDBJ whole genome shotgun (WGS) entry which is preliminary data.</text>
</comment>
<evidence type="ECO:0000313" key="2">
    <source>
        <dbReference type="EMBL" id="MPN51632.1"/>
    </source>
</evidence>
<sequence length="85" mass="9277">MGCEVDHVFNAMALEDGIELRIIGKVGPVKGEAFTGEKPQPLLFQTYLIVVVEIVHCDDRASQSEQPSGQMKADETSCPSDKIDL</sequence>
<reference evidence="2" key="1">
    <citation type="submission" date="2019-08" db="EMBL/GenBank/DDBJ databases">
        <authorList>
            <person name="Kucharzyk K."/>
            <person name="Murdoch R.W."/>
            <person name="Higgins S."/>
            <person name="Loffler F."/>
        </authorList>
    </citation>
    <scope>NUCLEOTIDE SEQUENCE</scope>
</reference>
<protein>
    <submittedName>
        <fullName evidence="2">Uncharacterized protein</fullName>
    </submittedName>
</protein>
<dbReference type="AlphaFoldDB" id="A0A645ILB2"/>
<gene>
    <name evidence="2" type="ORF">SDC9_199281</name>
</gene>
<accession>A0A645ILB2</accession>
<evidence type="ECO:0000256" key="1">
    <source>
        <dbReference type="SAM" id="MobiDB-lite"/>
    </source>
</evidence>
<proteinExistence type="predicted"/>
<organism evidence="2">
    <name type="scientific">bioreactor metagenome</name>
    <dbReference type="NCBI Taxonomy" id="1076179"/>
    <lineage>
        <taxon>unclassified sequences</taxon>
        <taxon>metagenomes</taxon>
        <taxon>ecological metagenomes</taxon>
    </lineage>
</organism>
<feature type="region of interest" description="Disordered" evidence="1">
    <location>
        <begin position="62"/>
        <end position="85"/>
    </location>
</feature>